<evidence type="ECO:0000256" key="8">
    <source>
        <dbReference type="ARBA" id="ARBA00022842"/>
    </source>
</evidence>
<dbReference type="FunFam" id="1.20.970.10:FF:000006">
    <property type="entry name" value="Anthranilate phosphoribosyltransferase"/>
    <property type="match status" value="1"/>
</dbReference>
<comment type="caution">
    <text evidence="15">The sequence shown here is derived from an EMBL/GenBank/DDBJ whole genome shotgun (WGS) entry which is preliminary data.</text>
</comment>
<evidence type="ECO:0000256" key="1">
    <source>
        <dbReference type="ARBA" id="ARBA00004907"/>
    </source>
</evidence>
<feature type="binding site" evidence="12">
    <location>
        <position position="112"/>
    </location>
    <ligand>
        <name>anthranilate</name>
        <dbReference type="ChEBI" id="CHEBI:16567"/>
        <label>1</label>
    </ligand>
</feature>
<keyword evidence="3 12" id="KW-0028">Amino-acid biosynthesis</keyword>
<dbReference type="RefSeq" id="WP_034876342.1">
    <property type="nucleotide sequence ID" value="NZ_JOKG01000003.1"/>
</dbReference>
<feature type="binding site" evidence="12">
    <location>
        <position position="227"/>
    </location>
    <ligand>
        <name>Mg(2+)</name>
        <dbReference type="ChEBI" id="CHEBI:18420"/>
        <label>2</label>
    </ligand>
</feature>
<dbReference type="InterPro" id="IPR036320">
    <property type="entry name" value="Glycosyl_Trfase_fam3_N_dom_sf"/>
</dbReference>
<dbReference type="Proteomes" id="UP000028006">
    <property type="component" value="Unassembled WGS sequence"/>
</dbReference>
<feature type="binding site" evidence="12">
    <location>
        <position position="227"/>
    </location>
    <ligand>
        <name>Mg(2+)</name>
        <dbReference type="ChEBI" id="CHEBI:18420"/>
        <label>1</label>
    </ligand>
</feature>
<comment type="cofactor">
    <cofactor evidence="12">
        <name>Mg(2+)</name>
        <dbReference type="ChEBI" id="CHEBI:18420"/>
    </cofactor>
    <text evidence="12">Binds 2 magnesium ions per monomer.</text>
</comment>
<feature type="binding site" evidence="12">
    <location>
        <begin position="84"/>
        <end position="85"/>
    </location>
    <ligand>
        <name>5-phospho-alpha-D-ribose 1-diphosphate</name>
        <dbReference type="ChEBI" id="CHEBI:58017"/>
    </ligand>
</feature>
<dbReference type="GO" id="GO:0000162">
    <property type="term" value="P:L-tryptophan biosynthetic process"/>
    <property type="evidence" value="ECO:0007669"/>
    <property type="project" value="UniProtKB-UniRule"/>
</dbReference>
<dbReference type="EMBL" id="JOKG01000003">
    <property type="protein sequence ID" value="KEQ13482.1"/>
    <property type="molecule type" value="Genomic_DNA"/>
</dbReference>
<dbReference type="InterPro" id="IPR005940">
    <property type="entry name" value="Anthranilate_Pribosyl_Tfrase"/>
</dbReference>
<dbReference type="AlphaFoldDB" id="A0A081N4V9"/>
<comment type="similarity">
    <text evidence="11">In the C-terminal section; belongs to the anthranilate phosphoribosyltransferase family.</text>
</comment>
<dbReference type="GO" id="GO:0004048">
    <property type="term" value="F:anthranilate phosphoribosyltransferase activity"/>
    <property type="evidence" value="ECO:0007669"/>
    <property type="project" value="UniProtKB-UniRule"/>
</dbReference>
<keyword evidence="9 12" id="KW-0057">Aromatic amino acid biosynthesis</keyword>
<feature type="domain" description="Glycosyl transferase family 3" evidence="13">
    <location>
        <begin position="74"/>
        <end position="329"/>
    </location>
</feature>
<dbReference type="NCBIfam" id="TIGR01245">
    <property type="entry name" value="trpD"/>
    <property type="match status" value="1"/>
</dbReference>
<evidence type="ECO:0000256" key="9">
    <source>
        <dbReference type="ARBA" id="ARBA00023141"/>
    </source>
</evidence>
<comment type="function">
    <text evidence="12">Catalyzes the transfer of the phosphoribosyl group of 5-phosphorylribose-1-pyrophosphate (PRPP) to anthranilate to yield N-(5'-phosphoribosyl)-anthranilate (PRA).</text>
</comment>
<feature type="binding site" evidence="12">
    <location>
        <position position="93"/>
    </location>
    <ligand>
        <name>Mg(2+)</name>
        <dbReference type="ChEBI" id="CHEBI:18420"/>
        <label>1</label>
    </ligand>
</feature>
<reference evidence="15 16" key="1">
    <citation type="submission" date="2014-06" db="EMBL/GenBank/DDBJ databases">
        <title>Whole Genome Sequences of Three Symbiotic Endozoicomonas Bacteria.</title>
        <authorList>
            <person name="Neave M.J."/>
            <person name="Apprill A."/>
            <person name="Voolstra C.R."/>
        </authorList>
    </citation>
    <scope>NUCLEOTIDE SEQUENCE [LARGE SCALE GENOMIC DNA]</scope>
    <source>
        <strain evidence="15 16">LMG 24815</strain>
    </source>
</reference>
<keyword evidence="6 12" id="KW-0479">Metal-binding</keyword>
<evidence type="ECO:0000256" key="5">
    <source>
        <dbReference type="ARBA" id="ARBA00022679"/>
    </source>
</evidence>
<feature type="binding site" evidence="12">
    <location>
        <position position="226"/>
    </location>
    <ligand>
        <name>Mg(2+)</name>
        <dbReference type="ChEBI" id="CHEBI:18420"/>
        <label>2</label>
    </ligand>
</feature>
<evidence type="ECO:0000256" key="4">
    <source>
        <dbReference type="ARBA" id="ARBA00022676"/>
    </source>
</evidence>
<comment type="caution">
    <text evidence="12">Lacks conserved residue(s) required for the propagation of feature annotation.</text>
</comment>
<feature type="binding site" evidence="12">
    <location>
        <begin position="91"/>
        <end position="94"/>
    </location>
    <ligand>
        <name>5-phospho-alpha-D-ribose 1-diphosphate</name>
        <dbReference type="ChEBI" id="CHEBI:58017"/>
    </ligand>
</feature>
<feature type="binding site" evidence="12">
    <location>
        <position position="167"/>
    </location>
    <ligand>
        <name>anthranilate</name>
        <dbReference type="ChEBI" id="CHEBI:16567"/>
        <label>2</label>
    </ligand>
</feature>
<comment type="similarity">
    <text evidence="12">Belongs to the anthranilate phosphoribosyltransferase family.</text>
</comment>
<dbReference type="PANTHER" id="PTHR43285:SF2">
    <property type="entry name" value="ANTHRANILATE PHOSPHORIBOSYLTRANSFERASE"/>
    <property type="match status" value="1"/>
</dbReference>
<sequence>MTIKEAISLAVRNLDLSRDDMIDVMRDIMSGQCTQSQIGAFLTAMRMKSESIEEITGATTVLREMATHVNVSADHLVDIVGTGGDEAQLFNVSTASSFVAAAAGAHVAKHGNRGVSSSSGSADLLEQSGVNLNISPAQVARCIEEVGVGFMFAPAHHAATKNVAIIRKELGVRTFFNILGPMSNPAGVPNLVIGVFTRELCRPMAEVLKELGNKHVMVVHSQDGLDEISIASETFVAELKDGQISEFTIKPEDFDIKSQSLIGLSVENSTESLELIKNALGKRDNANARKAADMIALNAGAAIYVSGVTQTIAQGVVMAQDIISSGLALEKLQELSIFTQALAE</sequence>
<organism evidence="15 16">
    <name type="scientific">Endozoicomonas montiporae</name>
    <dbReference type="NCBI Taxonomy" id="1027273"/>
    <lineage>
        <taxon>Bacteria</taxon>
        <taxon>Pseudomonadati</taxon>
        <taxon>Pseudomonadota</taxon>
        <taxon>Gammaproteobacteria</taxon>
        <taxon>Oceanospirillales</taxon>
        <taxon>Endozoicomonadaceae</taxon>
        <taxon>Endozoicomonas</taxon>
    </lineage>
</organism>
<evidence type="ECO:0000259" key="14">
    <source>
        <dbReference type="Pfam" id="PF02885"/>
    </source>
</evidence>
<dbReference type="Gene3D" id="1.20.970.10">
    <property type="entry name" value="Transferase, Pyrimidine Nucleoside Phosphorylase, Chain C"/>
    <property type="match status" value="1"/>
</dbReference>
<evidence type="ECO:0000256" key="6">
    <source>
        <dbReference type="ARBA" id="ARBA00022723"/>
    </source>
</evidence>
<protein>
    <recommendedName>
        <fullName evidence="12">Anthranilate phosphoribosyltransferase</fullName>
        <ecNumber evidence="12">2.4.2.18</ecNumber>
    </recommendedName>
</protein>
<evidence type="ECO:0000256" key="11">
    <source>
        <dbReference type="ARBA" id="ARBA00061188"/>
    </source>
</evidence>
<dbReference type="UniPathway" id="UPA00035">
    <property type="reaction ID" value="UER00041"/>
</dbReference>
<proteinExistence type="inferred from homology"/>
<comment type="subunit">
    <text evidence="2 12">Homodimer.</text>
</comment>
<dbReference type="Gene3D" id="3.40.1030.10">
    <property type="entry name" value="Nucleoside phosphorylase/phosphoribosyltransferase catalytic domain"/>
    <property type="match status" value="1"/>
</dbReference>
<dbReference type="eggNOG" id="COG0547">
    <property type="taxonomic scope" value="Bacteria"/>
</dbReference>
<comment type="pathway">
    <text evidence="1 12">Amino-acid biosynthesis; L-tryptophan biosynthesis; L-tryptophan from chorismate: step 2/5.</text>
</comment>
<evidence type="ECO:0000256" key="3">
    <source>
        <dbReference type="ARBA" id="ARBA00022605"/>
    </source>
</evidence>
<evidence type="ECO:0000259" key="13">
    <source>
        <dbReference type="Pfam" id="PF00591"/>
    </source>
</evidence>
<name>A0A081N4V9_9GAMM</name>
<evidence type="ECO:0000256" key="12">
    <source>
        <dbReference type="HAMAP-Rule" id="MF_00211"/>
    </source>
</evidence>
<dbReference type="GO" id="GO:0000287">
    <property type="term" value="F:magnesium ion binding"/>
    <property type="evidence" value="ECO:0007669"/>
    <property type="project" value="UniProtKB-UniRule"/>
</dbReference>
<feature type="binding site" evidence="12">
    <location>
        <position position="81"/>
    </location>
    <ligand>
        <name>5-phospho-alpha-D-ribose 1-diphosphate</name>
        <dbReference type="ChEBI" id="CHEBI:58017"/>
    </ligand>
</feature>
<feature type="binding site" evidence="12">
    <location>
        <begin position="109"/>
        <end position="117"/>
    </location>
    <ligand>
        <name>5-phospho-alpha-D-ribose 1-diphosphate</name>
        <dbReference type="ChEBI" id="CHEBI:58017"/>
    </ligand>
</feature>
<feature type="binding site" evidence="12">
    <location>
        <position position="81"/>
    </location>
    <ligand>
        <name>anthranilate</name>
        <dbReference type="ChEBI" id="CHEBI:16567"/>
        <label>1</label>
    </ligand>
</feature>
<feature type="domain" description="Glycosyl transferase family 3 N-terminal" evidence="14">
    <location>
        <begin position="5"/>
        <end position="66"/>
    </location>
</feature>
<dbReference type="GO" id="GO:0005829">
    <property type="term" value="C:cytosol"/>
    <property type="evidence" value="ECO:0007669"/>
    <property type="project" value="TreeGrafter"/>
</dbReference>
<dbReference type="InterPro" id="IPR017459">
    <property type="entry name" value="Glycosyl_Trfase_fam3_N_dom"/>
</dbReference>
<keyword evidence="5 12" id="KW-0808">Transferase</keyword>
<dbReference type="Pfam" id="PF02885">
    <property type="entry name" value="Glycos_trans_3N"/>
    <property type="match status" value="1"/>
</dbReference>
<keyword evidence="4 12" id="KW-0328">Glycosyltransferase</keyword>
<dbReference type="EC" id="2.4.2.18" evidence="12"/>
<dbReference type="SUPFAM" id="SSF47648">
    <property type="entry name" value="Nucleoside phosphorylase/phosphoribosyltransferase N-terminal domain"/>
    <property type="match status" value="1"/>
</dbReference>
<comment type="catalytic activity">
    <reaction evidence="10 12">
        <text>N-(5-phospho-beta-D-ribosyl)anthranilate + diphosphate = 5-phospho-alpha-D-ribose 1-diphosphate + anthranilate</text>
        <dbReference type="Rhea" id="RHEA:11768"/>
        <dbReference type="ChEBI" id="CHEBI:16567"/>
        <dbReference type="ChEBI" id="CHEBI:18277"/>
        <dbReference type="ChEBI" id="CHEBI:33019"/>
        <dbReference type="ChEBI" id="CHEBI:58017"/>
        <dbReference type="EC" id="2.4.2.18"/>
    </reaction>
</comment>
<gene>
    <name evidence="12 15" type="primary">trpD</name>
    <name evidence="15" type="ORF">GZ77_14045</name>
</gene>
<keyword evidence="8 12" id="KW-0460">Magnesium</keyword>
<keyword evidence="16" id="KW-1185">Reference proteome</keyword>
<evidence type="ECO:0000313" key="16">
    <source>
        <dbReference type="Proteomes" id="UP000028006"/>
    </source>
</evidence>
<accession>A0A081N4V9</accession>
<evidence type="ECO:0000256" key="10">
    <source>
        <dbReference type="ARBA" id="ARBA00052328"/>
    </source>
</evidence>
<keyword evidence="7 12" id="KW-0822">Tryptophan biosynthesis</keyword>
<dbReference type="HAMAP" id="MF_00211">
    <property type="entry name" value="TrpD"/>
    <property type="match status" value="1"/>
</dbReference>
<feature type="binding site" evidence="12">
    <location>
        <position position="121"/>
    </location>
    <ligand>
        <name>5-phospho-alpha-D-ribose 1-diphosphate</name>
        <dbReference type="ChEBI" id="CHEBI:58017"/>
    </ligand>
</feature>
<evidence type="ECO:0000256" key="2">
    <source>
        <dbReference type="ARBA" id="ARBA00011738"/>
    </source>
</evidence>
<dbReference type="Pfam" id="PF00591">
    <property type="entry name" value="Glycos_transf_3"/>
    <property type="match status" value="1"/>
</dbReference>
<dbReference type="SUPFAM" id="SSF52418">
    <property type="entry name" value="Nucleoside phosphorylase/phosphoribosyltransferase catalytic domain"/>
    <property type="match status" value="1"/>
</dbReference>
<dbReference type="InterPro" id="IPR000312">
    <property type="entry name" value="Glycosyl_Trfase_fam3"/>
</dbReference>
<evidence type="ECO:0000256" key="7">
    <source>
        <dbReference type="ARBA" id="ARBA00022822"/>
    </source>
</evidence>
<dbReference type="InterPro" id="IPR035902">
    <property type="entry name" value="Nuc_phospho_transferase"/>
</dbReference>
<dbReference type="PANTHER" id="PTHR43285">
    <property type="entry name" value="ANTHRANILATE PHOSPHORIBOSYLTRANSFERASE"/>
    <property type="match status" value="1"/>
</dbReference>
<dbReference type="FunFam" id="3.40.1030.10:FF:000002">
    <property type="entry name" value="Anthranilate phosphoribosyltransferase"/>
    <property type="match status" value="1"/>
</dbReference>
<evidence type="ECO:0000313" key="15">
    <source>
        <dbReference type="EMBL" id="KEQ13482.1"/>
    </source>
</evidence>